<gene>
    <name evidence="21" type="primary">BRIP1</name>
    <name evidence="21" type="ORF">A0J61_05410</name>
</gene>
<keyword evidence="13" id="KW-0234">DNA repair</keyword>
<evidence type="ECO:0000256" key="12">
    <source>
        <dbReference type="ARBA" id="ARBA00023014"/>
    </source>
</evidence>
<evidence type="ECO:0000256" key="8">
    <source>
        <dbReference type="ARBA" id="ARBA00022801"/>
    </source>
</evidence>
<keyword evidence="8" id="KW-0378">Hydrolase</keyword>
<sequence length="1120" mass="127339">MPGSFDWSSYANKLNTETVEKKQKKVHAPGSGQTITIESVRIDFPLKPYAAQIQMMNKASIFFNAFAVNSCLFTMQQIIRALNRGENALLESPTGSGKSLALLCAALAWRENQKKKQAAESQSNSTEKRPIEMIEESEEVVKKMKTALTTIEIDNEGDEDDDFQQPILQNVIQSRQQELVESEAESDPDLDSDDNEEDYIKLEAVEKKQEEYKKIPKIFVGSRTHKQITQLVQELRNNTSYTARTTILGSREQFCIHPKVSKSPTKNDDCTRLLDDNICSFFHKTRKLVARATNEAIEPIWDIEDLVRLGQNMHGCPYFASRKIYEFAEVVFCPYNYIIDPVIRKALDIQLKDNIVILDEAHNIEDASRSAGSFEIDENSVNILLRELDLVATYGGEKEAHRTIGMVLSNIKDLFTDDATQYTVREYEKQSGHWTGTEMMQKLNNINISAITFEERLLPAYKAIVSHADFIRKEKEGKTKSSVTKDEETGEPRSIRLQCLSHGSLHIVQALFTVLGLLCDSKHRYADDYELVLTKTLERPKPPKRRKRRRQRQGSGDEEEEEEAIRAGPQWVHRMAFWCLNPGIIFNRMSQDTHSVILTSGTLSPLSTFASELDTEFTGQLEANHVIQPSQVWVGSIPQGPNYVPLKGVYSNLESFPYQDEVGETLAQIVETVPYGVLCFLPSYKALDLLMERWQLTGILDKIKQTKAVFSEPKGSDKKEFESTLNTFYHQIDQAQGALLFAVFRGKVSEGIDFSDNYCRAVVTLGIPYPGVKDLEVKLKRDYNNRRRAFRKDLLSGQEWYTAQAYRAINQALGRCIRHRNDWGAIILLEERFCQREVVNGLSKWVKGRFKVHPNYTAAMMDLKQFVTDQVRLEEDKQALLAPTKTIEPGTSSTDEQDQSTAKEDDSTREEQDETSEEEVKPVTYVLDPPLTTDEDVSVEEKKENSHMDIDVAPLHVPNPPITSSLSADLTIHCKYCHSQLIKGPSARLENAPDTQLQCLQDKYDQPKVMQLIHPNDWTFDSNQLLGGPLEVDKMPVCAPVLYNRRDGVCYRLLACVCNQIKPIGMVICIATLPQNDRHVGSVYLWENKVMVKKPLPPLPSPSFISSQQPSYMTDMFYDL</sequence>
<comment type="caution">
    <text evidence="21">The sequence shown here is derived from an EMBL/GenBank/DDBJ whole genome shotgun (WGS) entry which is preliminary data.</text>
</comment>
<dbReference type="EC" id="5.6.2.3" evidence="16"/>
<evidence type="ECO:0000256" key="18">
    <source>
        <dbReference type="ARBA" id="ARBA00082714"/>
    </source>
</evidence>
<dbReference type="GO" id="GO:0005634">
    <property type="term" value="C:nucleus"/>
    <property type="evidence" value="ECO:0007669"/>
    <property type="project" value="UniProtKB-SubCell"/>
</dbReference>
<organism evidence="21 22">
    <name type="scientific">Choanephora cucurbitarum</name>
    <dbReference type="NCBI Taxonomy" id="101091"/>
    <lineage>
        <taxon>Eukaryota</taxon>
        <taxon>Fungi</taxon>
        <taxon>Fungi incertae sedis</taxon>
        <taxon>Mucoromycota</taxon>
        <taxon>Mucoromycotina</taxon>
        <taxon>Mucoromycetes</taxon>
        <taxon>Mucorales</taxon>
        <taxon>Mucorineae</taxon>
        <taxon>Choanephoraceae</taxon>
        <taxon>Choanephoroideae</taxon>
        <taxon>Choanephora</taxon>
    </lineage>
</organism>
<dbReference type="AlphaFoldDB" id="A0A1C7NC42"/>
<dbReference type="SMART" id="SM00491">
    <property type="entry name" value="HELICc2"/>
    <property type="match status" value="1"/>
</dbReference>
<dbReference type="Gene3D" id="3.40.50.300">
    <property type="entry name" value="P-loop containing nucleotide triphosphate hydrolases"/>
    <property type="match status" value="2"/>
</dbReference>
<evidence type="ECO:0000313" key="22">
    <source>
        <dbReference type="Proteomes" id="UP000093000"/>
    </source>
</evidence>
<dbReference type="InParanoid" id="A0A1C7NC42"/>
<evidence type="ECO:0000259" key="20">
    <source>
        <dbReference type="PROSITE" id="PS51193"/>
    </source>
</evidence>
<keyword evidence="5" id="KW-0479">Metal-binding</keyword>
<reference evidence="21 22" key="1">
    <citation type="submission" date="2016-03" db="EMBL/GenBank/DDBJ databases">
        <title>Choanephora cucurbitarum.</title>
        <authorList>
            <person name="Min B."/>
            <person name="Park H."/>
            <person name="Park J.-H."/>
            <person name="Shin H.-D."/>
            <person name="Choi I.-G."/>
        </authorList>
    </citation>
    <scope>NUCLEOTIDE SEQUENCE [LARGE SCALE GENOMIC DNA]</scope>
    <source>
        <strain evidence="21 22">KUS-F28377</strain>
    </source>
</reference>
<keyword evidence="9" id="KW-0347">Helicase</keyword>
<dbReference type="GO" id="GO:0046872">
    <property type="term" value="F:metal ion binding"/>
    <property type="evidence" value="ECO:0007669"/>
    <property type="project" value="UniProtKB-KW"/>
</dbReference>
<dbReference type="InterPro" id="IPR045028">
    <property type="entry name" value="DinG/Rad3-like"/>
</dbReference>
<feature type="compositionally biased region" description="Acidic residues" evidence="19">
    <location>
        <begin position="180"/>
        <end position="197"/>
    </location>
</feature>
<keyword evidence="4" id="KW-0004">4Fe-4S</keyword>
<dbReference type="CDD" id="cd18788">
    <property type="entry name" value="SF2_C_XPD"/>
    <property type="match status" value="1"/>
</dbReference>
<dbReference type="InterPro" id="IPR027417">
    <property type="entry name" value="P-loop_NTPase"/>
</dbReference>
<dbReference type="SUPFAM" id="SSF52540">
    <property type="entry name" value="P-loop containing nucleoside triphosphate hydrolases"/>
    <property type="match status" value="2"/>
</dbReference>
<evidence type="ECO:0000256" key="7">
    <source>
        <dbReference type="ARBA" id="ARBA00022763"/>
    </source>
</evidence>
<dbReference type="GO" id="GO:0006289">
    <property type="term" value="P:nucleotide-excision repair"/>
    <property type="evidence" value="ECO:0007669"/>
    <property type="project" value="TreeGrafter"/>
</dbReference>
<evidence type="ECO:0000256" key="9">
    <source>
        <dbReference type="ARBA" id="ARBA00022806"/>
    </source>
</evidence>
<evidence type="ECO:0000256" key="13">
    <source>
        <dbReference type="ARBA" id="ARBA00023204"/>
    </source>
</evidence>
<dbReference type="InterPro" id="IPR013020">
    <property type="entry name" value="Rad3/Chl1-like"/>
</dbReference>
<keyword evidence="14" id="KW-0413">Isomerase</keyword>
<feature type="compositionally biased region" description="Basic and acidic residues" evidence="19">
    <location>
        <begin position="901"/>
        <end position="910"/>
    </location>
</feature>
<evidence type="ECO:0000256" key="19">
    <source>
        <dbReference type="SAM" id="MobiDB-lite"/>
    </source>
</evidence>
<feature type="compositionally biased region" description="Basic residues" evidence="19">
    <location>
        <begin position="542"/>
        <end position="552"/>
    </location>
</feature>
<dbReference type="Proteomes" id="UP000093000">
    <property type="component" value="Unassembled WGS sequence"/>
</dbReference>
<dbReference type="GO" id="GO:0003677">
    <property type="term" value="F:DNA binding"/>
    <property type="evidence" value="ECO:0007669"/>
    <property type="project" value="InterPro"/>
</dbReference>
<evidence type="ECO:0000256" key="14">
    <source>
        <dbReference type="ARBA" id="ARBA00023235"/>
    </source>
</evidence>
<evidence type="ECO:0000256" key="1">
    <source>
        <dbReference type="ARBA" id="ARBA00001966"/>
    </source>
</evidence>
<dbReference type="GO" id="GO:1990918">
    <property type="term" value="P:double-strand break repair involved in meiotic recombination"/>
    <property type="evidence" value="ECO:0007669"/>
    <property type="project" value="TreeGrafter"/>
</dbReference>
<keyword evidence="6" id="KW-0547">Nucleotide-binding</keyword>
<evidence type="ECO:0000256" key="5">
    <source>
        <dbReference type="ARBA" id="ARBA00022723"/>
    </source>
</evidence>
<dbReference type="OrthoDB" id="272481at2759"/>
<evidence type="ECO:0000313" key="21">
    <source>
        <dbReference type="EMBL" id="OBZ86540.1"/>
    </source>
</evidence>
<dbReference type="GO" id="GO:0043139">
    <property type="term" value="F:5'-3' DNA helicase activity"/>
    <property type="evidence" value="ECO:0007669"/>
    <property type="project" value="UniProtKB-EC"/>
</dbReference>
<feature type="region of interest" description="Disordered" evidence="19">
    <location>
        <begin position="175"/>
        <end position="197"/>
    </location>
</feature>
<proteinExistence type="inferred from homology"/>
<dbReference type="PANTHER" id="PTHR11472">
    <property type="entry name" value="DNA REPAIR DEAD HELICASE RAD3/XP-D SUBFAMILY MEMBER"/>
    <property type="match status" value="1"/>
</dbReference>
<dbReference type="PANTHER" id="PTHR11472:SF47">
    <property type="entry name" value="FANCONI ANEMIA GROUP J PROTEIN"/>
    <property type="match status" value="1"/>
</dbReference>
<dbReference type="InterPro" id="IPR010614">
    <property type="entry name" value="RAD3-like_helicase_DEAD"/>
</dbReference>
<accession>A0A1C7NC42</accession>
<evidence type="ECO:0000256" key="15">
    <source>
        <dbReference type="ARBA" id="ARBA00023242"/>
    </source>
</evidence>
<evidence type="ECO:0000256" key="3">
    <source>
        <dbReference type="ARBA" id="ARBA00008792"/>
    </source>
</evidence>
<keyword evidence="22" id="KW-1185">Reference proteome</keyword>
<protein>
    <recommendedName>
        <fullName evidence="16">DNA 5'-3' helicase</fullName>
        <ecNumber evidence="16">5.6.2.3</ecNumber>
    </recommendedName>
    <alternativeName>
        <fullName evidence="18">DNA 5'-3' helicase FANCJ</fullName>
    </alternativeName>
</protein>
<comment type="similarity">
    <text evidence="3">Belongs to the DEAD box helicase family. DEAH subfamily.</text>
</comment>
<evidence type="ECO:0000256" key="6">
    <source>
        <dbReference type="ARBA" id="ARBA00022741"/>
    </source>
</evidence>
<dbReference type="InterPro" id="IPR006555">
    <property type="entry name" value="ATP-dep_Helicase_C"/>
</dbReference>
<feature type="region of interest" description="Disordered" evidence="19">
    <location>
        <begin position="880"/>
        <end position="945"/>
    </location>
</feature>
<evidence type="ECO:0000256" key="17">
    <source>
        <dbReference type="ARBA" id="ARBA00048954"/>
    </source>
</evidence>
<dbReference type="Pfam" id="PF13307">
    <property type="entry name" value="Helicase_C_2"/>
    <property type="match status" value="1"/>
</dbReference>
<dbReference type="NCBIfam" id="TIGR00604">
    <property type="entry name" value="rad3"/>
    <property type="match status" value="1"/>
</dbReference>
<evidence type="ECO:0000256" key="16">
    <source>
        <dbReference type="ARBA" id="ARBA00044969"/>
    </source>
</evidence>
<dbReference type="FunFam" id="3.40.50.300:FF:000731">
    <property type="entry name" value="Fanconi anemia group J protein homolog"/>
    <property type="match status" value="1"/>
</dbReference>
<keyword evidence="11" id="KW-0408">Iron</keyword>
<feature type="domain" description="Helicase ATP-binding" evidence="20">
    <location>
        <begin position="38"/>
        <end position="426"/>
    </location>
</feature>
<keyword evidence="15" id="KW-0539">Nucleus</keyword>
<comment type="subcellular location">
    <subcellularLocation>
        <location evidence="2">Nucleus</location>
    </subcellularLocation>
</comment>
<dbReference type="GO" id="GO:0016818">
    <property type="term" value="F:hydrolase activity, acting on acid anhydrides, in phosphorus-containing anhydrides"/>
    <property type="evidence" value="ECO:0007669"/>
    <property type="project" value="InterPro"/>
</dbReference>
<dbReference type="InterPro" id="IPR006554">
    <property type="entry name" value="Helicase-like_DEXD_c2"/>
</dbReference>
<feature type="region of interest" description="Disordered" evidence="19">
    <location>
        <begin position="540"/>
        <end position="565"/>
    </location>
</feature>
<evidence type="ECO:0000256" key="11">
    <source>
        <dbReference type="ARBA" id="ARBA00023004"/>
    </source>
</evidence>
<dbReference type="PROSITE" id="PS51193">
    <property type="entry name" value="HELICASE_ATP_BIND_2"/>
    <property type="match status" value="1"/>
</dbReference>
<keyword evidence="7" id="KW-0227">DNA damage</keyword>
<keyword evidence="10" id="KW-0067">ATP-binding</keyword>
<dbReference type="Pfam" id="PF06733">
    <property type="entry name" value="DEAD_2"/>
    <property type="match status" value="1"/>
</dbReference>
<keyword evidence="12" id="KW-0411">Iron-sulfur</keyword>
<evidence type="ECO:0000256" key="10">
    <source>
        <dbReference type="ARBA" id="ARBA00022840"/>
    </source>
</evidence>
<evidence type="ECO:0000256" key="2">
    <source>
        <dbReference type="ARBA" id="ARBA00004123"/>
    </source>
</evidence>
<dbReference type="EMBL" id="LUGH01000290">
    <property type="protein sequence ID" value="OBZ86540.1"/>
    <property type="molecule type" value="Genomic_DNA"/>
</dbReference>
<name>A0A1C7NC42_9FUNG</name>
<comment type="cofactor">
    <cofactor evidence="1">
        <name>[4Fe-4S] cluster</name>
        <dbReference type="ChEBI" id="CHEBI:49883"/>
    </cofactor>
</comment>
<dbReference type="SMART" id="SM00488">
    <property type="entry name" value="DEXDc2"/>
    <property type="match status" value="1"/>
</dbReference>
<dbReference type="GO" id="GO:0005524">
    <property type="term" value="F:ATP binding"/>
    <property type="evidence" value="ECO:0007669"/>
    <property type="project" value="UniProtKB-KW"/>
</dbReference>
<comment type="catalytic activity">
    <reaction evidence="17">
        <text>ATP + H2O = ADP + phosphate + H(+)</text>
        <dbReference type="Rhea" id="RHEA:13065"/>
        <dbReference type="ChEBI" id="CHEBI:15377"/>
        <dbReference type="ChEBI" id="CHEBI:15378"/>
        <dbReference type="ChEBI" id="CHEBI:30616"/>
        <dbReference type="ChEBI" id="CHEBI:43474"/>
        <dbReference type="ChEBI" id="CHEBI:456216"/>
        <dbReference type="EC" id="5.6.2.3"/>
    </reaction>
</comment>
<dbReference type="GO" id="GO:0051539">
    <property type="term" value="F:4 iron, 4 sulfur cluster binding"/>
    <property type="evidence" value="ECO:0007669"/>
    <property type="project" value="UniProtKB-KW"/>
</dbReference>
<evidence type="ECO:0000256" key="4">
    <source>
        <dbReference type="ARBA" id="ARBA00022485"/>
    </source>
</evidence>
<dbReference type="InterPro" id="IPR014013">
    <property type="entry name" value="Helic_SF1/SF2_ATP-bd_DinG/Rad3"/>
</dbReference>
<feature type="region of interest" description="Disordered" evidence="19">
    <location>
        <begin position="114"/>
        <end position="133"/>
    </location>
</feature>
<dbReference type="STRING" id="101091.A0A1C7NC42"/>